<evidence type="ECO:0000313" key="1">
    <source>
        <dbReference type="EMBL" id="MDQ0273346.1"/>
    </source>
</evidence>
<proteinExistence type="predicted"/>
<accession>A0ABU0APY1</accession>
<protein>
    <submittedName>
        <fullName evidence="1">Uncharacterized protein</fullName>
    </submittedName>
</protein>
<dbReference type="InterPro" id="IPR014729">
    <property type="entry name" value="Rossmann-like_a/b/a_fold"/>
</dbReference>
<organism evidence="1 2">
    <name type="scientific">Cytobacillus purgationiresistens</name>
    <dbReference type="NCBI Taxonomy" id="863449"/>
    <lineage>
        <taxon>Bacteria</taxon>
        <taxon>Bacillati</taxon>
        <taxon>Bacillota</taxon>
        <taxon>Bacilli</taxon>
        <taxon>Bacillales</taxon>
        <taxon>Bacillaceae</taxon>
        <taxon>Cytobacillus</taxon>
    </lineage>
</organism>
<dbReference type="EMBL" id="JAUSUB010000038">
    <property type="protein sequence ID" value="MDQ0273346.1"/>
    <property type="molecule type" value="Genomic_DNA"/>
</dbReference>
<dbReference type="Proteomes" id="UP001238088">
    <property type="component" value="Unassembled WGS sequence"/>
</dbReference>
<dbReference type="Gene3D" id="3.40.50.620">
    <property type="entry name" value="HUPs"/>
    <property type="match status" value="1"/>
</dbReference>
<comment type="caution">
    <text evidence="1">The sequence shown here is derived from an EMBL/GenBank/DDBJ whole genome shotgun (WGS) entry which is preliminary data.</text>
</comment>
<gene>
    <name evidence="1" type="ORF">J2S17_005278</name>
</gene>
<keyword evidence="2" id="KW-1185">Reference proteome</keyword>
<dbReference type="RefSeq" id="WP_307479354.1">
    <property type="nucleotide sequence ID" value="NZ_JAUSUB010000038.1"/>
</dbReference>
<evidence type="ECO:0000313" key="2">
    <source>
        <dbReference type="Proteomes" id="UP001238088"/>
    </source>
</evidence>
<name>A0ABU0APY1_9BACI</name>
<reference evidence="1 2" key="1">
    <citation type="submission" date="2023-07" db="EMBL/GenBank/DDBJ databases">
        <title>Genomic Encyclopedia of Type Strains, Phase IV (KMG-IV): sequencing the most valuable type-strain genomes for metagenomic binning, comparative biology and taxonomic classification.</title>
        <authorList>
            <person name="Goeker M."/>
        </authorList>
    </citation>
    <scope>NUCLEOTIDE SEQUENCE [LARGE SCALE GENOMIC DNA]</scope>
    <source>
        <strain evidence="1 2">DSM 23494</strain>
    </source>
</reference>
<sequence>MTNRVMEFHDTENEFEQMSLFANTFDFKEHKKYLAGKFKSKDEIIAEMKEMGKTNIYHVLSFGGGTQSAHLLEEYFRGEIHYDYIVFSDTGAEPQFIHEQVKWWQKRQKEFNNNTPFIVTHHSSMPGGLEEMLFRYIYTDYQRFQMPVYCNSLDETSGEEVPAGIMPRQCTVDFKIVPVKQAVRKLVMQKLGLKVSQRIPKAIGFIIDIGFSFDEINRVNLYQSPQFNYMYLAYPLIEQGLTTNESIKFLQDNGSRVNDPDVISVPLIVTSLALVWTGEKSSMMSLYRF</sequence>